<accession>A0A6C0H1R7</accession>
<evidence type="ECO:0000313" key="1">
    <source>
        <dbReference type="EMBL" id="QHT74166.1"/>
    </source>
</evidence>
<dbReference type="EMBL" id="MN739839">
    <property type="protein sequence ID" value="QHT74166.1"/>
    <property type="molecule type" value="Genomic_DNA"/>
</dbReference>
<organism evidence="1">
    <name type="scientific">viral metagenome</name>
    <dbReference type="NCBI Taxonomy" id="1070528"/>
    <lineage>
        <taxon>unclassified sequences</taxon>
        <taxon>metagenomes</taxon>
        <taxon>organismal metagenomes</taxon>
    </lineage>
</organism>
<protein>
    <submittedName>
        <fullName evidence="1">Uncharacterized protein</fullName>
    </submittedName>
</protein>
<proteinExistence type="predicted"/>
<name>A0A6C0H1R7_9ZZZZ</name>
<reference evidence="1" key="1">
    <citation type="journal article" date="2020" name="Nature">
        <title>Giant virus diversity and host interactions through global metagenomics.</title>
        <authorList>
            <person name="Schulz F."/>
            <person name="Roux S."/>
            <person name="Paez-Espino D."/>
            <person name="Jungbluth S."/>
            <person name="Walsh D.A."/>
            <person name="Denef V.J."/>
            <person name="McMahon K.D."/>
            <person name="Konstantinidis K.T."/>
            <person name="Eloe-Fadrosh E.A."/>
            <person name="Kyrpides N.C."/>
            <person name="Woyke T."/>
        </authorList>
    </citation>
    <scope>NUCLEOTIDE SEQUENCE</scope>
    <source>
        <strain evidence="1">GVMAG-M-3300023179-4</strain>
    </source>
</reference>
<sequence length="37" mass="4209">MNGRQINTCIRMGQCIANDMKEPVSKEVIKQVLSFII</sequence>
<dbReference type="AlphaFoldDB" id="A0A6C0H1R7"/>